<sequence>MKTVLTIFLLITINISFSQIEKLKGNWVSDINEFISIKDTLKSENWITNSHLRNENFYLSLKNDIISFQSRYYFSDNMEKMYTNRYDLKILKLNDSILIIKPSSKNSISFFGKDKPLKFIR</sequence>
<gene>
    <name evidence="1" type="ORF">EM308_10335</name>
</gene>
<organism evidence="1 2">
    <name type="scientific">Flavobacterium gilvum</name>
    <dbReference type="NCBI Taxonomy" id="1492737"/>
    <lineage>
        <taxon>Bacteria</taxon>
        <taxon>Pseudomonadati</taxon>
        <taxon>Bacteroidota</taxon>
        <taxon>Flavobacteriia</taxon>
        <taxon>Flavobacteriales</taxon>
        <taxon>Flavobacteriaceae</taxon>
        <taxon>Flavobacterium</taxon>
    </lineage>
</organism>
<reference evidence="1 2" key="1">
    <citation type="submission" date="2016-10" db="EMBL/GenBank/DDBJ databases">
        <title>Flavobacterium gilvum sp. nov., isolated from stream water.</title>
        <authorList>
            <person name="Shin S.-K."/>
            <person name="Cho Y.-J."/>
            <person name="Yi H."/>
        </authorList>
    </citation>
    <scope>NUCLEOTIDE SEQUENCE [LARGE SCALE GENOMIC DNA]</scope>
    <source>
        <strain evidence="1 2">EM1308</strain>
    </source>
</reference>
<evidence type="ECO:0000313" key="1">
    <source>
        <dbReference type="EMBL" id="AOW09872.1"/>
    </source>
</evidence>
<dbReference type="Proteomes" id="UP000175968">
    <property type="component" value="Chromosome"/>
</dbReference>
<dbReference type="KEGG" id="fgl:EM308_10335"/>
<accession>A0AAC9I895</accession>
<dbReference type="RefSeq" id="WP_035638916.1">
    <property type="nucleotide sequence ID" value="NZ_CP017479.1"/>
</dbReference>
<protein>
    <submittedName>
        <fullName evidence="1">Uncharacterized protein</fullName>
    </submittedName>
</protein>
<keyword evidence="2" id="KW-1185">Reference proteome</keyword>
<proteinExistence type="predicted"/>
<name>A0AAC9I895_9FLAO</name>
<dbReference type="AlphaFoldDB" id="A0AAC9I895"/>
<evidence type="ECO:0000313" key="2">
    <source>
        <dbReference type="Proteomes" id="UP000175968"/>
    </source>
</evidence>
<dbReference type="EMBL" id="CP017479">
    <property type="protein sequence ID" value="AOW09872.1"/>
    <property type="molecule type" value="Genomic_DNA"/>
</dbReference>